<comment type="caution">
    <text evidence="2">The sequence shown here is derived from an EMBL/GenBank/DDBJ whole genome shotgun (WGS) entry which is preliminary data.</text>
</comment>
<dbReference type="AlphaFoldDB" id="A0A8J2L1D6"/>
<gene>
    <name evidence="2" type="ORF">AFUS01_LOCUS35604</name>
</gene>
<feature type="region of interest" description="Disordered" evidence="1">
    <location>
        <begin position="89"/>
        <end position="114"/>
    </location>
</feature>
<evidence type="ECO:0000313" key="3">
    <source>
        <dbReference type="Proteomes" id="UP000708208"/>
    </source>
</evidence>
<dbReference type="Proteomes" id="UP000708208">
    <property type="component" value="Unassembled WGS sequence"/>
</dbReference>
<keyword evidence="3" id="KW-1185">Reference proteome</keyword>
<name>A0A8J2L1D6_9HEXA</name>
<feature type="compositionally biased region" description="Polar residues" evidence="1">
    <location>
        <begin position="164"/>
        <end position="176"/>
    </location>
</feature>
<evidence type="ECO:0000256" key="1">
    <source>
        <dbReference type="SAM" id="MobiDB-lite"/>
    </source>
</evidence>
<feature type="region of interest" description="Disordered" evidence="1">
    <location>
        <begin position="128"/>
        <end position="176"/>
    </location>
</feature>
<proteinExistence type="predicted"/>
<dbReference type="EMBL" id="CAJVCH010536498">
    <property type="protein sequence ID" value="CAG7825496.1"/>
    <property type="molecule type" value="Genomic_DNA"/>
</dbReference>
<accession>A0A8J2L1D6</accession>
<evidence type="ECO:0000313" key="2">
    <source>
        <dbReference type="EMBL" id="CAG7825496.1"/>
    </source>
</evidence>
<feature type="compositionally biased region" description="Low complexity" evidence="1">
    <location>
        <begin position="103"/>
        <end position="113"/>
    </location>
</feature>
<reference evidence="2" key="1">
    <citation type="submission" date="2021-06" db="EMBL/GenBank/DDBJ databases">
        <authorList>
            <person name="Hodson N. C."/>
            <person name="Mongue J. A."/>
            <person name="Jaron S. K."/>
        </authorList>
    </citation>
    <scope>NUCLEOTIDE SEQUENCE</scope>
</reference>
<organism evidence="2 3">
    <name type="scientific">Allacma fusca</name>
    <dbReference type="NCBI Taxonomy" id="39272"/>
    <lineage>
        <taxon>Eukaryota</taxon>
        <taxon>Metazoa</taxon>
        <taxon>Ecdysozoa</taxon>
        <taxon>Arthropoda</taxon>
        <taxon>Hexapoda</taxon>
        <taxon>Collembola</taxon>
        <taxon>Symphypleona</taxon>
        <taxon>Sminthuridae</taxon>
        <taxon>Allacma</taxon>
    </lineage>
</organism>
<sequence length="176" mass="18545">MQLDLTEQAEGLSVSVSSMHHNNNIISSDHKSPLHEKVTNTNPIRALDSSSSSSSSPIISQTFSSLGKHKTLQGSSAGLSSKLASVGMGKKTVKQMQAQNPFSSSSLSSSSSSINDYTHRYQIPSKYESSGSSPVLYNGLSRFPNPVVNNASSGSLPRGPVMKNGSSSSNYYPGTS</sequence>
<feature type="non-terminal residue" evidence="2">
    <location>
        <position position="176"/>
    </location>
</feature>
<protein>
    <submittedName>
        <fullName evidence="2">Uncharacterized protein</fullName>
    </submittedName>
</protein>